<dbReference type="GO" id="GO:0005829">
    <property type="term" value="C:cytosol"/>
    <property type="evidence" value="ECO:0007669"/>
    <property type="project" value="TreeGrafter"/>
</dbReference>
<keyword evidence="1" id="KW-0805">Transcription regulation</keyword>
<dbReference type="GO" id="GO:0003700">
    <property type="term" value="F:DNA-binding transcription factor activity"/>
    <property type="evidence" value="ECO:0007669"/>
    <property type="project" value="TreeGrafter"/>
</dbReference>
<dbReference type="InterPro" id="IPR018490">
    <property type="entry name" value="cNMP-bd_dom_sf"/>
</dbReference>
<keyword evidence="7" id="KW-1185">Reference proteome</keyword>
<dbReference type="EMBL" id="JAOTIF010000015">
    <property type="protein sequence ID" value="MCU7550766.1"/>
    <property type="molecule type" value="Genomic_DNA"/>
</dbReference>
<protein>
    <submittedName>
        <fullName evidence="6">Crp/Fnr family transcriptional regulator</fullName>
    </submittedName>
</protein>
<dbReference type="GO" id="GO:0003677">
    <property type="term" value="F:DNA binding"/>
    <property type="evidence" value="ECO:0007669"/>
    <property type="project" value="UniProtKB-KW"/>
</dbReference>
<dbReference type="PROSITE" id="PS51063">
    <property type="entry name" value="HTH_CRP_2"/>
    <property type="match status" value="1"/>
</dbReference>
<dbReference type="SMART" id="SM00100">
    <property type="entry name" value="cNMP"/>
    <property type="match status" value="1"/>
</dbReference>
<dbReference type="AlphaFoldDB" id="A0A9X2XWX6"/>
<dbReference type="PANTHER" id="PTHR24567">
    <property type="entry name" value="CRP FAMILY TRANSCRIPTIONAL REGULATORY PROTEIN"/>
    <property type="match status" value="1"/>
</dbReference>
<feature type="domain" description="HTH crp-type" evidence="5">
    <location>
        <begin position="149"/>
        <end position="220"/>
    </location>
</feature>
<name>A0A9X2XWX6_9BACT</name>
<dbReference type="PANTHER" id="PTHR24567:SF28">
    <property type="entry name" value="LISTERIOLYSIN REGULATORY PROTEIN"/>
    <property type="match status" value="1"/>
</dbReference>
<keyword evidence="2" id="KW-0238">DNA-binding</keyword>
<evidence type="ECO:0000313" key="7">
    <source>
        <dbReference type="Proteomes" id="UP001155483"/>
    </source>
</evidence>
<dbReference type="Pfam" id="PF13545">
    <property type="entry name" value="HTH_Crp_2"/>
    <property type="match status" value="1"/>
</dbReference>
<dbReference type="CDD" id="cd00038">
    <property type="entry name" value="CAP_ED"/>
    <property type="match status" value="1"/>
</dbReference>
<dbReference type="InterPro" id="IPR000595">
    <property type="entry name" value="cNMP-bd_dom"/>
</dbReference>
<dbReference type="RefSeq" id="WP_279298205.1">
    <property type="nucleotide sequence ID" value="NZ_JAOTIF010000015.1"/>
</dbReference>
<reference evidence="6" key="2">
    <citation type="submission" date="2023-04" db="EMBL/GenBank/DDBJ databases">
        <title>Paracnuella aquatica gen. nov., sp. nov., a member of the family Chitinophagaceae isolated from a hot spring.</title>
        <authorList>
            <person name="Wang C."/>
        </authorList>
    </citation>
    <scope>NUCLEOTIDE SEQUENCE</scope>
    <source>
        <strain evidence="6">LB-8</strain>
    </source>
</reference>
<dbReference type="InterPro" id="IPR012318">
    <property type="entry name" value="HTH_CRP"/>
</dbReference>
<evidence type="ECO:0000259" key="5">
    <source>
        <dbReference type="PROSITE" id="PS51063"/>
    </source>
</evidence>
<gene>
    <name evidence="6" type="ORF">OCK74_16730</name>
</gene>
<sequence>MKKCKSGCDLKSCFLCTMCIPDWLPAIDANRQNFLYNKGEVIFKEGDPVQGIFFLYSGLVKIHKQWGSDRELIVHFVRKGEILGHRGLGKNLIYPVSATALEPITVCYLPLSFFKSTLKVNNELLFQLMVNCFDELEESEKKMRDLVHLPVKSRVAQAIFTLKEKFGYNEEGFIDIALSRHDLASFAGTTYETAFRTLNEFINDDLIEMSNKKIRIKNEKELLTPIMNAH</sequence>
<keyword evidence="3" id="KW-0804">Transcription</keyword>
<accession>A0A9X2XWX6</accession>
<evidence type="ECO:0000259" key="4">
    <source>
        <dbReference type="PROSITE" id="PS50042"/>
    </source>
</evidence>
<evidence type="ECO:0000313" key="6">
    <source>
        <dbReference type="EMBL" id="MCU7550766.1"/>
    </source>
</evidence>
<reference evidence="6" key="1">
    <citation type="submission" date="2022-09" db="EMBL/GenBank/DDBJ databases">
        <authorList>
            <person name="Yuan C."/>
            <person name="Ke Z."/>
        </authorList>
    </citation>
    <scope>NUCLEOTIDE SEQUENCE</scope>
    <source>
        <strain evidence="6">LB-8</strain>
    </source>
</reference>
<evidence type="ECO:0000256" key="3">
    <source>
        <dbReference type="ARBA" id="ARBA00023163"/>
    </source>
</evidence>
<organism evidence="6 7">
    <name type="scientific">Paraflavisolibacter caeni</name>
    <dbReference type="NCBI Taxonomy" id="2982496"/>
    <lineage>
        <taxon>Bacteria</taxon>
        <taxon>Pseudomonadati</taxon>
        <taxon>Bacteroidota</taxon>
        <taxon>Chitinophagia</taxon>
        <taxon>Chitinophagales</taxon>
        <taxon>Chitinophagaceae</taxon>
        <taxon>Paraflavisolibacter</taxon>
    </lineage>
</organism>
<feature type="domain" description="Cyclic nucleotide-binding" evidence="4">
    <location>
        <begin position="36"/>
        <end position="118"/>
    </location>
</feature>
<dbReference type="PROSITE" id="PS50042">
    <property type="entry name" value="CNMP_BINDING_3"/>
    <property type="match status" value="1"/>
</dbReference>
<dbReference type="InterPro" id="IPR050397">
    <property type="entry name" value="Env_Response_Regulators"/>
</dbReference>
<dbReference type="Pfam" id="PF00027">
    <property type="entry name" value="cNMP_binding"/>
    <property type="match status" value="1"/>
</dbReference>
<evidence type="ECO:0000256" key="2">
    <source>
        <dbReference type="ARBA" id="ARBA00023125"/>
    </source>
</evidence>
<dbReference type="InterPro" id="IPR014710">
    <property type="entry name" value="RmlC-like_jellyroll"/>
</dbReference>
<dbReference type="Gene3D" id="2.60.120.10">
    <property type="entry name" value="Jelly Rolls"/>
    <property type="match status" value="1"/>
</dbReference>
<dbReference type="SMART" id="SM00419">
    <property type="entry name" value="HTH_CRP"/>
    <property type="match status" value="1"/>
</dbReference>
<dbReference type="SUPFAM" id="SSF51206">
    <property type="entry name" value="cAMP-binding domain-like"/>
    <property type="match status" value="1"/>
</dbReference>
<proteinExistence type="predicted"/>
<dbReference type="Proteomes" id="UP001155483">
    <property type="component" value="Unassembled WGS sequence"/>
</dbReference>
<dbReference type="Gene3D" id="1.10.10.10">
    <property type="entry name" value="Winged helix-like DNA-binding domain superfamily/Winged helix DNA-binding domain"/>
    <property type="match status" value="1"/>
</dbReference>
<dbReference type="InterPro" id="IPR036390">
    <property type="entry name" value="WH_DNA-bd_sf"/>
</dbReference>
<dbReference type="SUPFAM" id="SSF46785">
    <property type="entry name" value="Winged helix' DNA-binding domain"/>
    <property type="match status" value="1"/>
</dbReference>
<dbReference type="InterPro" id="IPR036388">
    <property type="entry name" value="WH-like_DNA-bd_sf"/>
</dbReference>
<evidence type="ECO:0000256" key="1">
    <source>
        <dbReference type="ARBA" id="ARBA00023015"/>
    </source>
</evidence>
<comment type="caution">
    <text evidence="6">The sequence shown here is derived from an EMBL/GenBank/DDBJ whole genome shotgun (WGS) entry which is preliminary data.</text>
</comment>